<feature type="binding site" evidence="3">
    <location>
        <position position="37"/>
    </location>
    <ligand>
        <name>substrate</name>
    </ligand>
</feature>
<dbReference type="GO" id="GO:0004638">
    <property type="term" value="F:phosphoribosylaminoimidazole carboxylase activity"/>
    <property type="evidence" value="ECO:0007669"/>
    <property type="project" value="UniProtKB-EC"/>
</dbReference>
<dbReference type="EMBL" id="JAFVMF010000005">
    <property type="protein sequence ID" value="MBO1359389.1"/>
    <property type="molecule type" value="Genomic_DNA"/>
</dbReference>
<evidence type="ECO:0000256" key="3">
    <source>
        <dbReference type="HAMAP-Rule" id="MF_01929"/>
    </source>
</evidence>
<organism evidence="6 7">
    <name type="scientific">Acetobacter sacchari</name>
    <dbReference type="NCBI Taxonomy" id="2661687"/>
    <lineage>
        <taxon>Bacteria</taxon>
        <taxon>Pseudomonadati</taxon>
        <taxon>Pseudomonadota</taxon>
        <taxon>Alphaproteobacteria</taxon>
        <taxon>Acetobacterales</taxon>
        <taxon>Acetobacteraceae</taxon>
        <taxon>Acetobacter</taxon>
    </lineage>
</organism>
<dbReference type="Proteomes" id="UP000664771">
    <property type="component" value="Unassembled WGS sequence"/>
</dbReference>
<feature type="binding site" evidence="3">
    <location>
        <position position="64"/>
    </location>
    <ligand>
        <name>substrate</name>
    </ligand>
</feature>
<dbReference type="GO" id="GO:0034023">
    <property type="term" value="F:5-(carboxyamino)imidazole ribonucleotide mutase activity"/>
    <property type="evidence" value="ECO:0007669"/>
    <property type="project" value="UniProtKB-EC"/>
</dbReference>
<evidence type="ECO:0000313" key="6">
    <source>
        <dbReference type="EMBL" id="MBO1359389.1"/>
    </source>
</evidence>
<protein>
    <recommendedName>
        <fullName evidence="3 4">N5-carboxyaminoimidazole ribonucleotide mutase</fullName>
        <shortName evidence="3 4">N5-CAIR mutase</shortName>
        <ecNumber evidence="3 4">5.4.99.18</ecNumber>
    </recommendedName>
    <alternativeName>
        <fullName evidence="3">5-(carboxyamino)imidazole ribonucleotide mutase</fullName>
    </alternativeName>
</protein>
<feature type="domain" description="PurE" evidence="5">
    <location>
        <begin position="26"/>
        <end position="177"/>
    </location>
</feature>
<dbReference type="PANTHER" id="PTHR23046:SF2">
    <property type="entry name" value="PHOSPHORIBOSYLAMINOIMIDAZOLE CARBOXYLASE"/>
    <property type="match status" value="1"/>
</dbReference>
<proteinExistence type="inferred from homology"/>
<evidence type="ECO:0000256" key="4">
    <source>
        <dbReference type="PIRNR" id="PIRNR001338"/>
    </source>
</evidence>
<dbReference type="InterPro" id="IPR000031">
    <property type="entry name" value="PurE_dom"/>
</dbReference>
<accession>A0ABS3LU12</accession>
<comment type="catalytic activity">
    <reaction evidence="3 4">
        <text>5-carboxyamino-1-(5-phospho-D-ribosyl)imidazole + H(+) = 5-amino-1-(5-phospho-D-ribosyl)imidazole-4-carboxylate</text>
        <dbReference type="Rhea" id="RHEA:13193"/>
        <dbReference type="ChEBI" id="CHEBI:15378"/>
        <dbReference type="ChEBI" id="CHEBI:58730"/>
        <dbReference type="ChEBI" id="CHEBI:77657"/>
        <dbReference type="EC" id="5.4.99.18"/>
    </reaction>
</comment>
<feature type="binding site" evidence="3">
    <location>
        <position position="34"/>
    </location>
    <ligand>
        <name>substrate</name>
    </ligand>
</feature>
<evidence type="ECO:0000313" key="7">
    <source>
        <dbReference type="Proteomes" id="UP000664771"/>
    </source>
</evidence>
<name>A0ABS3LU12_9PROT</name>
<keyword evidence="6" id="KW-0456">Lyase</keyword>
<comment type="similarity">
    <text evidence="3">Belongs to the AIR carboxylase family. Class I subfamily.</text>
</comment>
<dbReference type="SMART" id="SM01001">
    <property type="entry name" value="AIRC"/>
    <property type="match status" value="1"/>
</dbReference>
<dbReference type="HAMAP" id="MF_01929">
    <property type="entry name" value="PurE_classI"/>
    <property type="match status" value="1"/>
</dbReference>
<dbReference type="SUPFAM" id="SSF52255">
    <property type="entry name" value="N5-CAIR mutase (phosphoribosylaminoimidazole carboxylase, PurE)"/>
    <property type="match status" value="1"/>
</dbReference>
<gene>
    <name evidence="3 6" type="primary">purE</name>
    <name evidence="6" type="ORF">J2D73_06210</name>
</gene>
<keyword evidence="2 3" id="KW-0413">Isomerase</keyword>
<dbReference type="EC" id="5.4.99.18" evidence="3 4"/>
<evidence type="ECO:0000256" key="2">
    <source>
        <dbReference type="ARBA" id="ARBA00023235"/>
    </source>
</evidence>
<evidence type="ECO:0000259" key="5">
    <source>
        <dbReference type="SMART" id="SM01001"/>
    </source>
</evidence>
<dbReference type="InterPro" id="IPR024694">
    <property type="entry name" value="PurE_prokaryotes"/>
</dbReference>
<dbReference type="NCBIfam" id="TIGR01162">
    <property type="entry name" value="purE"/>
    <property type="match status" value="1"/>
</dbReference>
<dbReference type="Gene3D" id="3.40.50.1970">
    <property type="match status" value="1"/>
</dbReference>
<dbReference type="PANTHER" id="PTHR23046">
    <property type="entry name" value="PHOSPHORIBOSYLAMINOIMIDAZOLE CARBOXYLASE CATALYTIC SUBUNIT"/>
    <property type="match status" value="1"/>
</dbReference>
<sequence>MTDEPNLPDVISAENTPSDTAVTGATQVGVIMGSQSDWETMRHAIETLEALGVAYETKIVSAHRTPDRLADYARTAVERGLSVIIAGAGGAAHLPGMCAAWTRLPVLGVPVESHALKGMDSLLSIVQMPGGVPVGTLAIGKAGAINAALLASSILAIGDETLAARLDTWRALQTASVRDEPER</sequence>
<dbReference type="PIRSF" id="PIRSF001338">
    <property type="entry name" value="AIR_carboxylase"/>
    <property type="match status" value="1"/>
</dbReference>
<dbReference type="RefSeq" id="WP_207880356.1">
    <property type="nucleotide sequence ID" value="NZ_JAFVMF010000005.1"/>
</dbReference>
<keyword evidence="7" id="KW-1185">Reference proteome</keyword>
<keyword evidence="1 3" id="KW-0658">Purine biosynthesis</keyword>
<dbReference type="Pfam" id="PF00731">
    <property type="entry name" value="AIRC"/>
    <property type="match status" value="1"/>
</dbReference>
<comment type="caution">
    <text evidence="6">The sequence shown here is derived from an EMBL/GenBank/DDBJ whole genome shotgun (WGS) entry which is preliminary data.</text>
</comment>
<comment type="function">
    <text evidence="3 4">Catalyzes the conversion of N5-carboxyaminoimidazole ribonucleotide (N5-CAIR) to 4-carboxy-5-aminoimidazole ribonucleotide (CAIR).</text>
</comment>
<reference evidence="6 7" key="1">
    <citation type="submission" date="2021-03" db="EMBL/GenBank/DDBJ databases">
        <title>The complete genome sequence of Acetobacter sacchari TBRC 11175.</title>
        <authorList>
            <person name="Charoenyingcharoen P."/>
            <person name="Yukphan P."/>
        </authorList>
    </citation>
    <scope>NUCLEOTIDE SEQUENCE [LARGE SCALE GENOMIC DNA]</scope>
    <source>
        <strain evidence="6 7">TBRC 11175</strain>
    </source>
</reference>
<comment type="pathway">
    <text evidence="3 4">Purine metabolism; IMP biosynthesis via de novo pathway; 5-amino-1-(5-phospho-D-ribosyl)imidazole-4-carboxylate from 5-amino-1-(5-phospho-D-ribosyl)imidazole (N5-CAIR route): step 2/2.</text>
</comment>
<dbReference type="InterPro" id="IPR033747">
    <property type="entry name" value="PurE_ClassI"/>
</dbReference>
<evidence type="ECO:0000256" key="1">
    <source>
        <dbReference type="ARBA" id="ARBA00022755"/>
    </source>
</evidence>